<evidence type="ECO:0000313" key="10">
    <source>
        <dbReference type="Proteomes" id="UP001595462"/>
    </source>
</evidence>
<reference evidence="10" key="1">
    <citation type="journal article" date="2019" name="Int. J. Syst. Evol. Microbiol.">
        <title>The Global Catalogue of Microorganisms (GCM) 10K type strain sequencing project: providing services to taxonomists for standard genome sequencing and annotation.</title>
        <authorList>
            <consortium name="The Broad Institute Genomics Platform"/>
            <consortium name="The Broad Institute Genome Sequencing Center for Infectious Disease"/>
            <person name="Wu L."/>
            <person name="Ma J."/>
        </authorList>
    </citation>
    <scope>NUCLEOTIDE SEQUENCE [LARGE SCALE GENOMIC DNA]</scope>
    <source>
        <strain evidence="10">KCTC 52640</strain>
    </source>
</reference>
<dbReference type="InterPro" id="IPR004763">
    <property type="entry name" value="CusA-like"/>
</dbReference>
<keyword evidence="5 8" id="KW-0812">Transmembrane</keyword>
<evidence type="ECO:0000313" key="9">
    <source>
        <dbReference type="EMBL" id="MFC3104316.1"/>
    </source>
</evidence>
<feature type="transmembrane region" description="Helical" evidence="8">
    <location>
        <begin position="999"/>
        <end position="1022"/>
    </location>
</feature>
<comment type="similarity">
    <text evidence="2">Belongs to the resistance-nodulation-cell division (RND) (TC 2.A.6) family.</text>
</comment>
<feature type="transmembrane region" description="Helical" evidence="8">
    <location>
        <begin position="345"/>
        <end position="361"/>
    </location>
</feature>
<dbReference type="PRINTS" id="PR00702">
    <property type="entry name" value="ACRIFLAVINRP"/>
</dbReference>
<feature type="transmembrane region" description="Helical" evidence="8">
    <location>
        <begin position="368"/>
        <end position="388"/>
    </location>
</feature>
<evidence type="ECO:0000256" key="3">
    <source>
        <dbReference type="ARBA" id="ARBA00022448"/>
    </source>
</evidence>
<feature type="transmembrane region" description="Helical" evidence="8">
    <location>
        <begin position="896"/>
        <end position="919"/>
    </location>
</feature>
<keyword evidence="7 8" id="KW-0472">Membrane</keyword>
<keyword evidence="4" id="KW-1003">Cell membrane</keyword>
<protein>
    <submittedName>
        <fullName evidence="9">Efflux RND transporter permease subunit</fullName>
    </submittedName>
</protein>
<dbReference type="Gene3D" id="3.30.70.1320">
    <property type="entry name" value="Multidrug efflux transporter AcrB pore domain like"/>
    <property type="match status" value="1"/>
</dbReference>
<evidence type="ECO:0000256" key="6">
    <source>
        <dbReference type="ARBA" id="ARBA00022989"/>
    </source>
</evidence>
<gene>
    <name evidence="9" type="ORF">ACFOSU_10495</name>
</gene>
<feature type="transmembrane region" description="Helical" evidence="8">
    <location>
        <begin position="527"/>
        <end position="550"/>
    </location>
</feature>
<feature type="transmembrane region" description="Helical" evidence="8">
    <location>
        <begin position="12"/>
        <end position="31"/>
    </location>
</feature>
<evidence type="ECO:0000256" key="1">
    <source>
        <dbReference type="ARBA" id="ARBA00004651"/>
    </source>
</evidence>
<dbReference type="SUPFAM" id="SSF82693">
    <property type="entry name" value="Multidrug efflux transporter AcrB pore domain, PN1, PN2, PC1 and PC2 subdomains"/>
    <property type="match status" value="3"/>
</dbReference>
<organism evidence="9 10">
    <name type="scientific">Salinisphaera aquimarina</name>
    <dbReference type="NCBI Taxonomy" id="2094031"/>
    <lineage>
        <taxon>Bacteria</taxon>
        <taxon>Pseudomonadati</taxon>
        <taxon>Pseudomonadota</taxon>
        <taxon>Gammaproteobacteria</taxon>
        <taxon>Salinisphaerales</taxon>
        <taxon>Salinisphaeraceae</taxon>
        <taxon>Salinisphaera</taxon>
    </lineage>
</organism>
<evidence type="ECO:0000256" key="7">
    <source>
        <dbReference type="ARBA" id="ARBA00023136"/>
    </source>
</evidence>
<dbReference type="EMBL" id="JBHRSS010000004">
    <property type="protein sequence ID" value="MFC3104316.1"/>
    <property type="molecule type" value="Genomic_DNA"/>
</dbReference>
<dbReference type="SUPFAM" id="SSF82714">
    <property type="entry name" value="Multidrug efflux transporter AcrB TolC docking domain, DN and DC subdomains"/>
    <property type="match status" value="2"/>
</dbReference>
<dbReference type="Proteomes" id="UP001595462">
    <property type="component" value="Unassembled WGS sequence"/>
</dbReference>
<dbReference type="NCBIfam" id="TIGR00914">
    <property type="entry name" value="2A0601"/>
    <property type="match status" value="1"/>
</dbReference>
<evidence type="ECO:0000256" key="2">
    <source>
        <dbReference type="ARBA" id="ARBA00010942"/>
    </source>
</evidence>
<dbReference type="InterPro" id="IPR001036">
    <property type="entry name" value="Acrflvin-R"/>
</dbReference>
<sequence length="1034" mass="111622">MIDAIVRYALANRLMVLVAVVALAIGGYLSYQQLAVDAYPDASPTLVQIFTASPGLSPVDIETQISYPVEISMYGLPRLEKVQSTSIFGLSRVSVYFQDGTDIYFARQLVSQRLTAARREIPAGLGEPQLGPITTGLGNILKYTLEAEKGADFSLMEKREIQDWIVKPQLLTVPGVTGVLSIGGDEKQYQVQLDSNALLARGLTVADVRAALESNNRNVGASFIERGGEEYIVRGYGWIAPNEQGLADIRNIVVAENNGTPVTIGDVAEVEFGAAIRRGTQLASGEEAVGGYVLKLIGTNTQQVLADVEERIQAIDQSLPDGLSINAYYSQSQLVEKAIGTVEDALLEGAVLVFILLYLFLGNLRSTLIVVASLPLSVLVAFIAMNAVGLSANLMSLGGLAIGIGMMVDGSVVMIENIFRHLEERAGEDISMLRLVGEAAREVARPIVFAMGIIIIVFLPLFTLQGVEGKLFSPMAYTISFALLGALLLALTLVPVLTTLVFKKDSVHGEPRLIGWIKRGYRPLRDAALKVPAVVLGIALVLFVGSLAIFPQLGTEFVPTLREGTFMVRSTLPPGASLASAIDYGKRVESVMGDFPEVTGSYSRVGRAEVGGDPEPVNVVATTVNLKPLDEWQSGRSYEQLQAAMSEKVNEQVPGLANNFSQPIQLRTDELLSGVQAQLVGSIFGEDLETLARIGQEVSAQARQVPGAVDVRMQQQSGKRQIVVKPDRGALARYGIAVDDVLSTLNVGVGGATVGQVFDKVRRFDIFLRLKADQRERLDSIRALPLRSSSGEIIPLSRVADIEVYTGPKKISRSKASRRIYVQMNVRGRDMGSVVRDLKQRIDANVDMPPGYFVEFGGQFKNQQRAMARLYLVVPVTLGLIFLLLFSAFGSLRYAALIFLNVPFAITGGIFALWISGLYVSVPAAVGFIAVFGVAVLNGVVLVSYINQLREQGMEIAEAVRTGAEHRLRPVLMTASVAILGLIPLLLADGIGSNVQRPLAAVVIGGLITSTLLTLLVLPSIYRWFAEPRREVDV</sequence>
<dbReference type="Gene3D" id="3.30.70.1430">
    <property type="entry name" value="Multidrug efflux transporter AcrB pore domain"/>
    <property type="match status" value="2"/>
</dbReference>
<name>A0ABV7ER02_9GAMM</name>
<dbReference type="PANTHER" id="PTHR32063">
    <property type="match status" value="1"/>
</dbReference>
<feature type="transmembrane region" description="Helical" evidence="8">
    <location>
        <begin position="870"/>
        <end position="889"/>
    </location>
</feature>
<accession>A0ABV7ER02</accession>
<feature type="transmembrane region" description="Helical" evidence="8">
    <location>
        <begin position="475"/>
        <end position="502"/>
    </location>
</feature>
<dbReference type="PANTHER" id="PTHR32063:SF24">
    <property type="entry name" value="CATION EFFLUX SYSTEM (ACRB_ACRD_ACRF FAMILY)"/>
    <property type="match status" value="1"/>
</dbReference>
<dbReference type="Gene3D" id="1.20.1640.10">
    <property type="entry name" value="Multidrug efflux transporter AcrB transmembrane domain"/>
    <property type="match status" value="2"/>
</dbReference>
<evidence type="ECO:0000256" key="4">
    <source>
        <dbReference type="ARBA" id="ARBA00022475"/>
    </source>
</evidence>
<feature type="transmembrane region" description="Helical" evidence="8">
    <location>
        <begin position="394"/>
        <end position="415"/>
    </location>
</feature>
<dbReference type="Gene3D" id="3.30.2090.10">
    <property type="entry name" value="Multidrug efflux transporter AcrB TolC docking domain, DN and DC subdomains"/>
    <property type="match status" value="2"/>
</dbReference>
<proteinExistence type="inferred from homology"/>
<comment type="caution">
    <text evidence="9">The sequence shown here is derived from an EMBL/GenBank/DDBJ whole genome shotgun (WGS) entry which is preliminary data.</text>
</comment>
<dbReference type="RefSeq" id="WP_380689307.1">
    <property type="nucleotide sequence ID" value="NZ_JBHRSS010000004.1"/>
</dbReference>
<evidence type="ECO:0000256" key="5">
    <source>
        <dbReference type="ARBA" id="ARBA00022692"/>
    </source>
</evidence>
<feature type="transmembrane region" description="Helical" evidence="8">
    <location>
        <begin position="925"/>
        <end position="947"/>
    </location>
</feature>
<dbReference type="Gene3D" id="3.30.70.1440">
    <property type="entry name" value="Multidrug efflux transporter AcrB pore domain"/>
    <property type="match status" value="1"/>
</dbReference>
<comment type="subcellular location">
    <subcellularLocation>
        <location evidence="1">Cell membrane</location>
        <topology evidence="1">Multi-pass membrane protein</topology>
    </subcellularLocation>
</comment>
<feature type="transmembrane region" description="Helical" evidence="8">
    <location>
        <begin position="968"/>
        <end position="987"/>
    </location>
</feature>
<dbReference type="Pfam" id="PF00873">
    <property type="entry name" value="ACR_tran"/>
    <property type="match status" value="1"/>
</dbReference>
<keyword evidence="6 8" id="KW-1133">Transmembrane helix</keyword>
<dbReference type="InterPro" id="IPR027463">
    <property type="entry name" value="AcrB_DN_DC_subdom"/>
</dbReference>
<keyword evidence="3" id="KW-0813">Transport</keyword>
<feature type="transmembrane region" description="Helical" evidence="8">
    <location>
        <begin position="443"/>
        <end position="463"/>
    </location>
</feature>
<dbReference type="SUPFAM" id="SSF82866">
    <property type="entry name" value="Multidrug efflux transporter AcrB transmembrane domain"/>
    <property type="match status" value="2"/>
</dbReference>
<evidence type="ECO:0000256" key="8">
    <source>
        <dbReference type="SAM" id="Phobius"/>
    </source>
</evidence>
<keyword evidence="10" id="KW-1185">Reference proteome</keyword>